<comment type="caution">
    <text evidence="3">The sequence shown here is derived from an EMBL/GenBank/DDBJ whole genome shotgun (WGS) entry which is preliminary data.</text>
</comment>
<name>A0A7W4WDB7_9GAMM</name>
<feature type="transmembrane region" description="Helical" evidence="2">
    <location>
        <begin position="382"/>
        <end position="402"/>
    </location>
</feature>
<sequence length="404" mass="44476">MSENETLTAQEPVSTERQEEYPVQTGSSDAGDSPNVAACRNCGEPLLGSHCYACGQPTKSLVRQFPEMIGDFFNSVFGLDSRITRTIVPLLLRPGFLTNEYFAGRQVRYVSPVRLFVFLCLTAFFVAQLSSDWRSDDSVNRPAGNALIGGVDLPSVEHNISEATSVAEVVRLRDLALKEIDGIAKEDADMPGVRGLLNGVEQIVRRHAQQRIAALDPASAAGDDPQQQVAIDPPRIDGAPTAVNTWLVRQSTRLASNIERIERDPNLLKDALFGAIPSTLFIALPFFALMLSLLYLFKRRLYMEHLIVALHSHAFLSLALLLIVILFDLRAWLTEPHTLPQALFNLALLALAMWMPLYLLLMQKRVYQQGWLATSLKFTALGVGYLILIGAAATFTALASVVSL</sequence>
<reference evidence="3 4" key="1">
    <citation type="submission" date="2020-08" db="EMBL/GenBank/DDBJ databases">
        <title>Genomic Encyclopedia of Type Strains, Phase III (KMG-III): the genomes of soil and plant-associated and newly described type strains.</title>
        <authorList>
            <person name="Whitman W."/>
        </authorList>
    </citation>
    <scope>NUCLEOTIDE SEQUENCE [LARGE SCALE GENOMIC DNA]</scope>
    <source>
        <strain evidence="3 4">CECT 8799</strain>
    </source>
</reference>
<keyword evidence="2" id="KW-0472">Membrane</keyword>
<evidence type="ECO:0000256" key="1">
    <source>
        <dbReference type="SAM" id="MobiDB-lite"/>
    </source>
</evidence>
<protein>
    <recommendedName>
        <fullName evidence="5">DUF3667 domain-containing protein</fullName>
    </recommendedName>
</protein>
<accession>A0A7W4WDB7</accession>
<dbReference type="Proteomes" id="UP000535937">
    <property type="component" value="Unassembled WGS sequence"/>
</dbReference>
<gene>
    <name evidence="3" type="ORF">FHS09_002974</name>
</gene>
<feature type="region of interest" description="Disordered" evidence="1">
    <location>
        <begin position="1"/>
        <end position="32"/>
    </location>
</feature>
<dbReference type="Pfam" id="PF12412">
    <property type="entry name" value="DUF3667"/>
    <property type="match status" value="1"/>
</dbReference>
<dbReference type="RefSeq" id="WP_183461141.1">
    <property type="nucleotide sequence ID" value="NZ_JACHWZ010000013.1"/>
</dbReference>
<evidence type="ECO:0000256" key="2">
    <source>
        <dbReference type="SAM" id="Phobius"/>
    </source>
</evidence>
<feature type="transmembrane region" description="Helical" evidence="2">
    <location>
        <begin position="342"/>
        <end position="361"/>
    </location>
</feature>
<keyword evidence="4" id="KW-1185">Reference proteome</keyword>
<proteinExistence type="predicted"/>
<feature type="transmembrane region" description="Helical" evidence="2">
    <location>
        <begin position="272"/>
        <end position="297"/>
    </location>
</feature>
<dbReference type="AlphaFoldDB" id="A0A7W4WDB7"/>
<feature type="transmembrane region" description="Helical" evidence="2">
    <location>
        <begin position="306"/>
        <end position="327"/>
    </location>
</feature>
<feature type="compositionally biased region" description="Polar residues" evidence="1">
    <location>
        <begin position="1"/>
        <end position="13"/>
    </location>
</feature>
<evidence type="ECO:0008006" key="5">
    <source>
        <dbReference type="Google" id="ProtNLM"/>
    </source>
</evidence>
<dbReference type="InterPro" id="IPR022134">
    <property type="entry name" value="DUF3667"/>
</dbReference>
<organism evidence="3 4">
    <name type="scientific">Microbulbifer rhizosphaerae</name>
    <dbReference type="NCBI Taxonomy" id="1562603"/>
    <lineage>
        <taxon>Bacteria</taxon>
        <taxon>Pseudomonadati</taxon>
        <taxon>Pseudomonadota</taxon>
        <taxon>Gammaproteobacteria</taxon>
        <taxon>Cellvibrionales</taxon>
        <taxon>Microbulbiferaceae</taxon>
        <taxon>Microbulbifer</taxon>
    </lineage>
</organism>
<keyword evidence="2" id="KW-0812">Transmembrane</keyword>
<evidence type="ECO:0000313" key="3">
    <source>
        <dbReference type="EMBL" id="MBB3062130.1"/>
    </source>
</evidence>
<dbReference type="EMBL" id="JACHWZ010000013">
    <property type="protein sequence ID" value="MBB3062130.1"/>
    <property type="molecule type" value="Genomic_DNA"/>
</dbReference>
<evidence type="ECO:0000313" key="4">
    <source>
        <dbReference type="Proteomes" id="UP000535937"/>
    </source>
</evidence>
<keyword evidence="2" id="KW-1133">Transmembrane helix</keyword>